<dbReference type="EMBL" id="QTTT01000001">
    <property type="protein sequence ID" value="REF00339.1"/>
    <property type="molecule type" value="Genomic_DNA"/>
</dbReference>
<feature type="region of interest" description="Disordered" evidence="1">
    <location>
        <begin position="83"/>
        <end position="123"/>
    </location>
</feature>
<dbReference type="Proteomes" id="UP000256661">
    <property type="component" value="Unassembled WGS sequence"/>
</dbReference>
<gene>
    <name evidence="2" type="ORF">DFJ69_5871</name>
</gene>
<comment type="caution">
    <text evidence="2">The sequence shown here is derived from an EMBL/GenBank/DDBJ whole genome shotgun (WGS) entry which is preliminary data.</text>
</comment>
<evidence type="ECO:0000256" key="1">
    <source>
        <dbReference type="SAM" id="MobiDB-lite"/>
    </source>
</evidence>
<feature type="compositionally biased region" description="Basic and acidic residues" evidence="1">
    <location>
        <begin position="30"/>
        <end position="54"/>
    </location>
</feature>
<reference evidence="2 3" key="1">
    <citation type="submission" date="2018-08" db="EMBL/GenBank/DDBJ databases">
        <title>Sequencing the genomes of 1000 actinobacteria strains.</title>
        <authorList>
            <person name="Klenk H.-P."/>
        </authorList>
    </citation>
    <scope>NUCLEOTIDE SEQUENCE [LARGE SCALE GENOMIC DNA]</scope>
    <source>
        <strain evidence="2 3">DSM 43927</strain>
    </source>
</reference>
<feature type="compositionally biased region" description="Pro residues" evidence="1">
    <location>
        <begin position="160"/>
        <end position="179"/>
    </location>
</feature>
<feature type="region of interest" description="Disordered" evidence="1">
    <location>
        <begin position="27"/>
        <end position="60"/>
    </location>
</feature>
<protein>
    <submittedName>
        <fullName evidence="2">Uncharacterized protein</fullName>
    </submittedName>
</protein>
<feature type="region of interest" description="Disordered" evidence="1">
    <location>
        <begin position="158"/>
        <end position="202"/>
    </location>
</feature>
<accession>A0A3D9SWX7</accession>
<dbReference type="AlphaFoldDB" id="A0A3D9SWX7"/>
<sequence length="325" mass="34346">MSLLIAYFLVRNTTQDLVFRATGKMPPSYRRSEARRQAREERAARRREKGDGPLKRFFAGELEQAVADAGEKRERARAKKRAARREAWELEDAEEAARRENRARPTPQVEPPPAPTGNSSGDDGVIIPCGDCGAGMDPADVAGYTPTADPLCRACRTRPTAPPPVPQPSPASRPAPSPDPQHAAAPNVPAPVGDPDTTRPEPAPAAVVIDISKWRPRAAMPEPIKEADVSVSGETPNLSAALAYTNTMASECMQGAASVETSIASLQAGGVSGPALSALAQAQEALTQAMTAFNAANAALTRHVSVSDAYAANHDAGDKQFVTQD</sequence>
<keyword evidence="3" id="KW-1185">Reference proteome</keyword>
<proteinExistence type="predicted"/>
<evidence type="ECO:0000313" key="3">
    <source>
        <dbReference type="Proteomes" id="UP000256661"/>
    </source>
</evidence>
<evidence type="ECO:0000313" key="2">
    <source>
        <dbReference type="EMBL" id="REF00339.1"/>
    </source>
</evidence>
<organism evidence="2 3">
    <name type="scientific">Thermomonospora umbrina</name>
    <dbReference type="NCBI Taxonomy" id="111806"/>
    <lineage>
        <taxon>Bacteria</taxon>
        <taxon>Bacillati</taxon>
        <taxon>Actinomycetota</taxon>
        <taxon>Actinomycetes</taxon>
        <taxon>Streptosporangiales</taxon>
        <taxon>Thermomonosporaceae</taxon>
        <taxon>Thermomonospora</taxon>
    </lineage>
</organism>
<name>A0A3D9SWX7_9ACTN</name>